<reference evidence="5 6" key="1">
    <citation type="submission" date="2016-10" db="EMBL/GenBank/DDBJ databases">
        <authorList>
            <person name="de Groot N.N."/>
        </authorList>
    </citation>
    <scope>NUCLEOTIDE SEQUENCE [LARGE SCALE GENOMIC DNA]</scope>
    <source>
        <strain evidence="5 6">DSM 22489</strain>
    </source>
</reference>
<organism evidence="5 6">
    <name type="scientific">Bryocella elongata</name>
    <dbReference type="NCBI Taxonomy" id="863522"/>
    <lineage>
        <taxon>Bacteria</taxon>
        <taxon>Pseudomonadati</taxon>
        <taxon>Acidobacteriota</taxon>
        <taxon>Terriglobia</taxon>
        <taxon>Terriglobales</taxon>
        <taxon>Acidobacteriaceae</taxon>
        <taxon>Bryocella</taxon>
    </lineage>
</organism>
<feature type="domain" description="FAD dependent oxidoreductase" evidence="4">
    <location>
        <begin position="105"/>
        <end position="325"/>
    </location>
</feature>
<evidence type="ECO:0000256" key="1">
    <source>
        <dbReference type="ARBA" id="ARBA00022630"/>
    </source>
</evidence>
<dbReference type="RefSeq" id="WP_103933531.1">
    <property type="nucleotide sequence ID" value="NZ_FNVA01000004.1"/>
</dbReference>
<keyword evidence="1" id="KW-0285">Flavoprotein</keyword>
<dbReference type="PANTHER" id="PTHR13847">
    <property type="entry name" value="SARCOSINE DEHYDROGENASE-RELATED"/>
    <property type="match status" value="1"/>
</dbReference>
<name>A0A1H5ZHH5_9BACT</name>
<keyword evidence="2" id="KW-0560">Oxidoreductase</keyword>
<dbReference type="PANTHER" id="PTHR13847:SF289">
    <property type="entry name" value="GLYCINE OXIDASE"/>
    <property type="match status" value="1"/>
</dbReference>
<dbReference type="SUPFAM" id="SSF54373">
    <property type="entry name" value="FAD-linked reductases, C-terminal domain"/>
    <property type="match status" value="1"/>
</dbReference>
<dbReference type="GO" id="GO:0016491">
    <property type="term" value="F:oxidoreductase activity"/>
    <property type="evidence" value="ECO:0007669"/>
    <property type="project" value="UniProtKB-KW"/>
</dbReference>
<gene>
    <name evidence="5" type="ORF">SAMN05421819_2654</name>
</gene>
<evidence type="ECO:0000259" key="3">
    <source>
        <dbReference type="Pfam" id="PF00890"/>
    </source>
</evidence>
<dbReference type="SUPFAM" id="SSF51971">
    <property type="entry name" value="Nucleotide-binding domain"/>
    <property type="match status" value="1"/>
</dbReference>
<accession>A0A1H5ZHH5</accession>
<sequence>METEHGLSFDTIVIGGGLIGLSVALELHARGAQVLVLERDQAFRQASGCAVGMLAVVDVHNPPPLHPLSRYSESLYPAFLDRVSSLSGEEVPFQTETTVHYLDEGGVERLHEWSVDPQHLSDVMIAAVRATSIVLREGAELADLEDREDGTFAVLRSGERIHAKNFVFATGAWALPESLRAREGLIAAGAVTPLKGQMLRVAVPPSLAGLKEVHRRGACYAVPRTKGPYAGTVILGTTVEATGFDDTVDEEGLATVRSRIAELVPAFADEAASPVLEFWAGIRPMTADGLPILAASSRPGVFFAMGHGRNGIQLAPATAMILADLVEQKQPAIDLSAFSPNRFSQPIPPPGARA</sequence>
<protein>
    <submittedName>
        <fullName evidence="5">Glycine oxidase</fullName>
    </submittedName>
</protein>
<evidence type="ECO:0000313" key="5">
    <source>
        <dbReference type="EMBL" id="SEG35692.1"/>
    </source>
</evidence>
<dbReference type="InterPro" id="IPR003953">
    <property type="entry name" value="FAD-dep_OxRdtase_2_FAD-bd"/>
</dbReference>
<evidence type="ECO:0000313" key="6">
    <source>
        <dbReference type="Proteomes" id="UP000236728"/>
    </source>
</evidence>
<proteinExistence type="predicted"/>
<dbReference type="AlphaFoldDB" id="A0A1H5ZHH5"/>
<dbReference type="InterPro" id="IPR036188">
    <property type="entry name" value="FAD/NAD-bd_sf"/>
</dbReference>
<dbReference type="Gene3D" id="3.50.50.60">
    <property type="entry name" value="FAD/NAD(P)-binding domain"/>
    <property type="match status" value="2"/>
</dbReference>
<dbReference type="InterPro" id="IPR006076">
    <property type="entry name" value="FAD-dep_OxRdtase"/>
</dbReference>
<evidence type="ECO:0000256" key="2">
    <source>
        <dbReference type="ARBA" id="ARBA00023002"/>
    </source>
</evidence>
<dbReference type="Gene3D" id="3.30.9.10">
    <property type="entry name" value="D-Amino Acid Oxidase, subunit A, domain 2"/>
    <property type="match status" value="2"/>
</dbReference>
<dbReference type="OrthoDB" id="9794226at2"/>
<keyword evidence="6" id="KW-1185">Reference proteome</keyword>
<evidence type="ECO:0000259" key="4">
    <source>
        <dbReference type="Pfam" id="PF01266"/>
    </source>
</evidence>
<dbReference type="Pfam" id="PF00890">
    <property type="entry name" value="FAD_binding_2"/>
    <property type="match status" value="1"/>
</dbReference>
<dbReference type="Proteomes" id="UP000236728">
    <property type="component" value="Unassembled WGS sequence"/>
</dbReference>
<dbReference type="GO" id="GO:0005737">
    <property type="term" value="C:cytoplasm"/>
    <property type="evidence" value="ECO:0007669"/>
    <property type="project" value="TreeGrafter"/>
</dbReference>
<feature type="domain" description="FAD-dependent oxidoreductase 2 FAD-binding" evidence="3">
    <location>
        <begin position="10"/>
        <end position="60"/>
    </location>
</feature>
<dbReference type="EMBL" id="FNVA01000004">
    <property type="protein sequence ID" value="SEG35692.1"/>
    <property type="molecule type" value="Genomic_DNA"/>
</dbReference>
<dbReference type="Pfam" id="PF01266">
    <property type="entry name" value="DAO"/>
    <property type="match status" value="1"/>
</dbReference>